<dbReference type="EMBL" id="CP126981">
    <property type="protein sequence ID" value="WIM89473.1"/>
    <property type="molecule type" value="Genomic_DNA"/>
</dbReference>
<dbReference type="Proteomes" id="UP001236585">
    <property type="component" value="Chromosome"/>
</dbReference>
<dbReference type="PANTHER" id="PTHR43245:SF13">
    <property type="entry name" value="UDP-D-APIOSE_UDP-D-XYLOSE SYNTHASE 2"/>
    <property type="match status" value="1"/>
</dbReference>
<organism evidence="2 3">
    <name type="scientific">Candidatus Mycobacterium wuenschmannii</name>
    <dbReference type="NCBI Taxonomy" id="3027808"/>
    <lineage>
        <taxon>Bacteria</taxon>
        <taxon>Bacillati</taxon>
        <taxon>Actinomycetota</taxon>
        <taxon>Actinomycetes</taxon>
        <taxon>Mycobacteriales</taxon>
        <taxon>Mycobacteriaceae</taxon>
        <taxon>Mycobacterium</taxon>
    </lineage>
</organism>
<dbReference type="SUPFAM" id="SSF51735">
    <property type="entry name" value="NAD(P)-binding Rossmann-fold domains"/>
    <property type="match status" value="1"/>
</dbReference>
<evidence type="ECO:0000313" key="2">
    <source>
        <dbReference type="EMBL" id="WIM89473.1"/>
    </source>
</evidence>
<dbReference type="Gene3D" id="3.40.50.720">
    <property type="entry name" value="NAD(P)-binding Rossmann-like Domain"/>
    <property type="match status" value="1"/>
</dbReference>
<dbReference type="PANTHER" id="PTHR43245">
    <property type="entry name" value="BIFUNCTIONAL POLYMYXIN RESISTANCE PROTEIN ARNA"/>
    <property type="match status" value="1"/>
</dbReference>
<name>A0ABY8W0T7_9MYCO</name>
<evidence type="ECO:0000313" key="3">
    <source>
        <dbReference type="Proteomes" id="UP001236585"/>
    </source>
</evidence>
<dbReference type="RefSeq" id="WP_285190204.1">
    <property type="nucleotide sequence ID" value="NZ_CP126981.1"/>
</dbReference>
<dbReference type="InterPro" id="IPR050177">
    <property type="entry name" value="Lipid_A_modif_metabolic_enz"/>
</dbReference>
<proteinExistence type="predicted"/>
<dbReference type="InterPro" id="IPR001509">
    <property type="entry name" value="Epimerase_deHydtase"/>
</dbReference>
<dbReference type="InterPro" id="IPR036291">
    <property type="entry name" value="NAD(P)-bd_dom_sf"/>
</dbReference>
<feature type="domain" description="NAD-dependent epimerase/dehydratase" evidence="1">
    <location>
        <begin position="3"/>
        <end position="129"/>
    </location>
</feature>
<dbReference type="PRINTS" id="PR01713">
    <property type="entry name" value="NUCEPIMERASE"/>
</dbReference>
<accession>A0ABY8W0T7</accession>
<protein>
    <submittedName>
        <fullName evidence="2">NAD-dependent epimerase/dehydratase family protein</fullName>
    </submittedName>
</protein>
<evidence type="ECO:0000259" key="1">
    <source>
        <dbReference type="Pfam" id="PF01370"/>
    </source>
</evidence>
<gene>
    <name evidence="2" type="ORF">PT015_08550</name>
</gene>
<sequence>MRVLLTGAAGFIGSRVGAALRTAGHEVIGVDTLLSAAHGPGAELPPGCHRVDVRDAEALAPLLAGVDLVCHQAAMVGAGVNAADAPAYGGHNDLATTVLLAEMFAAGVRRLVLASSMVVYGQGGYACPDHGPVEPVPRSRADLDAGAFEHRCPIGGEPLRWQLVDEDAPLRPRSLYAASKTAQEHYALAWSESTGGSVVALRYHNVYGPGMPRDTPYSGVAAIFRSSLERGETPEVFEDGGQMRDFVHVDDVAAANVAATAEREGFTAVNVCSGQPISILEVAAALCDARHADLTPEVTGQYRSGDVRHIVADPARAAAILGFRAAINPRDGLRDFAFAPLR</sequence>
<keyword evidence="3" id="KW-1185">Reference proteome</keyword>
<feature type="domain" description="NAD-dependent epimerase/dehydratase" evidence="1">
    <location>
        <begin position="165"/>
        <end position="271"/>
    </location>
</feature>
<reference evidence="2 3" key="1">
    <citation type="journal article" date="2023" name="Microbiol. Resour. Announc.">
        <title>Complete Genome Sequence of Mycobacterium wuenschmanii, a novel Nontuberculous Mycobacterium Isolated from a captive population of Amazon Milk Frogs.</title>
        <authorList>
            <person name="Hicks J."/>
            <person name="Zeineldin M."/>
            <person name="Ward H."/>
            <person name="Wuenschmann A."/>
            <person name="Camp P."/>
            <person name="Farrell D."/>
            <person name="Lehman K."/>
            <person name="Thacker T."/>
            <person name="Cuthbert E."/>
        </authorList>
    </citation>
    <scope>NUCLEOTIDE SEQUENCE [LARGE SCALE GENOMIC DNA]</scope>
    <source>
        <strain evidence="2 3">Wuenschmanii</strain>
    </source>
</reference>
<dbReference type="Pfam" id="PF01370">
    <property type="entry name" value="Epimerase"/>
    <property type="match status" value="2"/>
</dbReference>